<dbReference type="PANTHER" id="PTHR32114">
    <property type="entry name" value="ABC TRANSPORTER ABCH.3"/>
    <property type="match status" value="1"/>
</dbReference>
<organism evidence="7 8">
    <name type="scientific">Oerskovia rustica</name>
    <dbReference type="NCBI Taxonomy" id="2762237"/>
    <lineage>
        <taxon>Bacteria</taxon>
        <taxon>Bacillati</taxon>
        <taxon>Actinomycetota</taxon>
        <taxon>Actinomycetes</taxon>
        <taxon>Micrococcales</taxon>
        <taxon>Cellulomonadaceae</taxon>
        <taxon>Oerskovia</taxon>
    </lineage>
</organism>
<feature type="region of interest" description="Disordered" evidence="5">
    <location>
        <begin position="256"/>
        <end position="290"/>
    </location>
</feature>
<dbReference type="SUPFAM" id="SSF52540">
    <property type="entry name" value="P-loop containing nucleoside triphosphate hydrolases"/>
    <property type="match status" value="1"/>
</dbReference>
<dbReference type="Gene3D" id="3.40.50.300">
    <property type="entry name" value="P-loop containing nucleotide triphosphate hydrolases"/>
    <property type="match status" value="2"/>
</dbReference>
<dbReference type="Proteomes" id="UP000641803">
    <property type="component" value="Unassembled WGS sequence"/>
</dbReference>
<dbReference type="Pfam" id="PF13558">
    <property type="entry name" value="SbcC_Walker_B"/>
    <property type="match status" value="1"/>
</dbReference>
<dbReference type="PANTHER" id="PTHR32114:SF2">
    <property type="entry name" value="ABC TRANSPORTER ABCH.3"/>
    <property type="match status" value="1"/>
</dbReference>
<dbReference type="InterPro" id="IPR038729">
    <property type="entry name" value="Rad50/SbcC_AAA"/>
</dbReference>
<dbReference type="EMBL" id="JACSQQ010000003">
    <property type="protein sequence ID" value="MBD7949335.1"/>
    <property type="molecule type" value="Genomic_DNA"/>
</dbReference>
<comment type="similarity">
    <text evidence="1">Belongs to the SMC family. SbcC subfamily.</text>
</comment>
<evidence type="ECO:0000256" key="4">
    <source>
        <dbReference type="SAM" id="Coils"/>
    </source>
</evidence>
<evidence type="ECO:0000256" key="5">
    <source>
        <dbReference type="SAM" id="MobiDB-lite"/>
    </source>
</evidence>
<evidence type="ECO:0000313" key="7">
    <source>
        <dbReference type="EMBL" id="MBD7949335.1"/>
    </source>
</evidence>
<keyword evidence="4" id="KW-0175">Coiled coil</keyword>
<reference evidence="7 8" key="1">
    <citation type="submission" date="2020-08" db="EMBL/GenBank/DDBJ databases">
        <title>A Genomic Blueprint of the Chicken Gut Microbiome.</title>
        <authorList>
            <person name="Gilroy R."/>
            <person name="Ravi A."/>
            <person name="Getino M."/>
            <person name="Pursley I."/>
            <person name="Horton D.L."/>
            <person name="Alikhan N.-F."/>
            <person name="Baker D."/>
            <person name="Gharbi K."/>
            <person name="Hall N."/>
            <person name="Watson M."/>
            <person name="Adriaenssens E.M."/>
            <person name="Foster-Nyarko E."/>
            <person name="Jarju S."/>
            <person name="Secka A."/>
            <person name="Antonio M."/>
            <person name="Oren A."/>
            <person name="Chaudhuri R."/>
            <person name="La Ragione R.M."/>
            <person name="Hildebrand F."/>
            <person name="Pallen M.J."/>
        </authorList>
    </citation>
    <scope>NUCLEOTIDE SEQUENCE [LARGE SCALE GENOMIC DNA]</scope>
    <source>
        <strain evidence="7 8">Sa4CUA1</strain>
    </source>
</reference>
<dbReference type="InterPro" id="IPR027417">
    <property type="entry name" value="P-loop_NTPase"/>
</dbReference>
<dbReference type="RefSeq" id="WP_191794560.1">
    <property type="nucleotide sequence ID" value="NZ_JACSQQ010000003.1"/>
</dbReference>
<accession>A0ABR8RNG3</accession>
<protein>
    <recommendedName>
        <fullName evidence="3">Nuclease SbcCD subunit C</fullName>
    </recommendedName>
</protein>
<feature type="coiled-coil region" evidence="4">
    <location>
        <begin position="601"/>
        <end position="628"/>
    </location>
</feature>
<name>A0ABR8RNG3_9CELL</name>
<evidence type="ECO:0000256" key="2">
    <source>
        <dbReference type="ARBA" id="ARBA00011322"/>
    </source>
</evidence>
<comment type="caution">
    <text evidence="7">The sequence shown here is derived from an EMBL/GenBank/DDBJ whole genome shotgun (WGS) entry which is preliminary data.</text>
</comment>
<gene>
    <name evidence="7" type="ORF">H9652_02785</name>
</gene>
<dbReference type="Pfam" id="PF13476">
    <property type="entry name" value="AAA_23"/>
    <property type="match status" value="1"/>
</dbReference>
<evidence type="ECO:0000313" key="8">
    <source>
        <dbReference type="Proteomes" id="UP000641803"/>
    </source>
</evidence>
<proteinExistence type="inferred from homology"/>
<evidence type="ECO:0000259" key="6">
    <source>
        <dbReference type="Pfam" id="PF13476"/>
    </source>
</evidence>
<evidence type="ECO:0000256" key="1">
    <source>
        <dbReference type="ARBA" id="ARBA00006930"/>
    </source>
</evidence>
<keyword evidence="8" id="KW-1185">Reference proteome</keyword>
<feature type="domain" description="Rad50/SbcC-type AAA" evidence="6">
    <location>
        <begin position="6"/>
        <end position="200"/>
    </location>
</feature>
<evidence type="ECO:0000256" key="3">
    <source>
        <dbReference type="ARBA" id="ARBA00013368"/>
    </source>
</evidence>
<comment type="subunit">
    <text evidence="2">Heterodimer of SbcC and SbcD.</text>
</comment>
<sequence>MHLHTLTLQAIGPFAGRHVIDFGELATSGIFLLEGPTGAGKSTIIDAVVFALYGKVASEAASEDRLRSAYAAPDVESFVDLVFETGSGVYRVRRTPEFQRAKKRGTGTTTQQAGVKLWRLAGADQAVAAPGADADDVPGELLSTRLDEAGLEIQRAVGLDRRQFVQTIVLPQGEFANFLRADPEHRRSLLQKVFGTEIYDRVQTELAALNREAQGAVSVAKGAATGAVENFVGAAGLTSDAAATLREAARDDVRLAGPLDMADEPTGESGVDGGGDGDGDSDGAGGAGGVGDDAAQVAAVAAQPSVRTLVHRHVTAMQRTADELGAREVSANSALVAARDAFEAARTLSAAVVRRDALLAEQAALDAAADQVATDREVLAAAQRAAVVEPVLAGARRAATEHAAAHERLLLARTGVPESLASADVTALDVLRSSLAAASARLARLLPVGESLPIRERDLVDGRKEVERDREERARVVADLAARPANRAERESRRDELADVAGRLGERQEKVLAAESVLRAARQAIETGTALDTARAGQERAVADARTASDAEHALRTAWLGGIAGELAAGLEPGDACPVCGAHEHPAPARTSDEHVGRDDVETAEAARRAAEEVVAAASAEVATLAERLDGFLRAAGGVEVDQAQVALAAAKELVSASSAAATERAAASAALSAFDAETGDLTTLASTLAERVAGESARLDALAAGIEQDRRDIVAELDATGPLLADADLPDPWADEGAPANPVAVLAAALRDRDLAVSTLLDAEAAVARASAALEARAAEVAAVVAEAGFEDEHEAVGALLATESREALERRLRTIDADTERIRRGLAEEAIVSLPADVDVDLDGARDAVGQAEAAERMAALQANGASRRATAAATAATEIESTVAAWGRAREDAAPVARMAALAAGSGSDNAKALSLATFVLVRRFEDVVAAANERLREMSDGRYELERSDEKEDVRTRRTGLAMKVLDHRTEQARDPRTLSGGETFYVSLCLALGMADVVTAEAGGVDLGTLFVDEGFGTLDPETLEAVLGELGKLRAGGRVVGVVSHVDALKQSIAERVEVRRLANGSSTLTVRA</sequence>